<dbReference type="Gene3D" id="3.40.50.300">
    <property type="entry name" value="P-loop containing nucleotide triphosphate hydrolases"/>
    <property type="match status" value="1"/>
</dbReference>
<dbReference type="PANTHER" id="PTHR43566:SF1">
    <property type="entry name" value="AAA+ ATPASE DOMAIN-CONTAINING PROTEIN"/>
    <property type="match status" value="1"/>
</dbReference>
<dbReference type="Pfam" id="PF13635">
    <property type="entry name" value="DUF4143"/>
    <property type="match status" value="1"/>
</dbReference>
<dbReference type="PATRIC" id="fig|1003181.4.peg.7636"/>
<evidence type="ECO:0000259" key="2">
    <source>
        <dbReference type="Pfam" id="PF13635"/>
    </source>
</evidence>
<reference evidence="3 4" key="1">
    <citation type="submission" date="2016-05" db="EMBL/GenBank/DDBJ databases">
        <title>Single-cell genome of chain-forming Candidatus Thiomargarita nelsonii and comparison to other large sulfur-oxidizing bacteria.</title>
        <authorList>
            <person name="Winkel M."/>
            <person name="Salman V."/>
            <person name="Woyke T."/>
            <person name="Schulz-Vogt H."/>
            <person name="Richter M."/>
            <person name="Flood B."/>
            <person name="Bailey J."/>
            <person name="Amann R."/>
            <person name="Mussmann M."/>
        </authorList>
    </citation>
    <scope>NUCLEOTIDE SEQUENCE [LARGE SCALE GENOMIC DNA]</scope>
    <source>
        <strain evidence="3 4">THI036</strain>
    </source>
</reference>
<dbReference type="Pfam" id="PF13173">
    <property type="entry name" value="AAA_14"/>
    <property type="match status" value="1"/>
</dbReference>
<comment type="caution">
    <text evidence="3">The sequence shown here is derived from an EMBL/GenBank/DDBJ whole genome shotgun (WGS) entry which is preliminary data.</text>
</comment>
<protein>
    <submittedName>
        <fullName evidence="3">ATPase</fullName>
    </submittedName>
</protein>
<dbReference type="InterPro" id="IPR041682">
    <property type="entry name" value="AAA_14"/>
</dbReference>
<dbReference type="SUPFAM" id="SSF52540">
    <property type="entry name" value="P-loop containing nucleoside triphosphate hydrolases"/>
    <property type="match status" value="1"/>
</dbReference>
<evidence type="ECO:0000313" key="3">
    <source>
        <dbReference type="EMBL" id="OAD18633.1"/>
    </source>
</evidence>
<dbReference type="AlphaFoldDB" id="A0A176RS98"/>
<proteinExistence type="predicted"/>
<evidence type="ECO:0000259" key="1">
    <source>
        <dbReference type="Pfam" id="PF13173"/>
    </source>
</evidence>
<evidence type="ECO:0000313" key="4">
    <source>
        <dbReference type="Proteomes" id="UP000076962"/>
    </source>
</evidence>
<organism evidence="3 4">
    <name type="scientific">Candidatus Thiomargarita nelsonii</name>
    <dbReference type="NCBI Taxonomy" id="1003181"/>
    <lineage>
        <taxon>Bacteria</taxon>
        <taxon>Pseudomonadati</taxon>
        <taxon>Pseudomonadota</taxon>
        <taxon>Gammaproteobacteria</taxon>
        <taxon>Thiotrichales</taxon>
        <taxon>Thiotrichaceae</taxon>
        <taxon>Thiomargarita</taxon>
    </lineage>
</organism>
<feature type="domain" description="DUF4143" evidence="2">
    <location>
        <begin position="170"/>
        <end position="246"/>
    </location>
</feature>
<dbReference type="PANTHER" id="PTHR43566">
    <property type="entry name" value="CONSERVED PROTEIN"/>
    <property type="match status" value="1"/>
</dbReference>
<dbReference type="EMBL" id="LUTY01003155">
    <property type="protein sequence ID" value="OAD18633.1"/>
    <property type="molecule type" value="Genomic_DNA"/>
</dbReference>
<gene>
    <name evidence="3" type="ORF">THIOM_005763</name>
</gene>
<keyword evidence="4" id="KW-1185">Reference proteome</keyword>
<dbReference type="InterPro" id="IPR027417">
    <property type="entry name" value="P-loop_NTPase"/>
</dbReference>
<accession>A0A176RS98</accession>
<dbReference type="InterPro" id="IPR025420">
    <property type="entry name" value="DUF4143"/>
</dbReference>
<feature type="domain" description="AAA" evidence="1">
    <location>
        <begin position="17"/>
        <end position="132"/>
    </location>
</feature>
<dbReference type="Proteomes" id="UP000076962">
    <property type="component" value="Unassembled WGS sequence"/>
</dbReference>
<sequence>MERYYHAILAHELAEHRQMAFVSGARQVGKTTLAKQISQHFQSTLYLNWDDTQHRQLILGETAALVEALGLNQLKTHSPLLVLDEIHKYSHWKSYLKGLFDRFERQLAILVTGSARMDVFKKGGDSLMGRYLKNKQGKSQNTVPLLNRCAFRWIPSVVGWMCWRDIATALRKEPKTYLWDWSSISDEGAKAENFVAKHLLKAVHAWTDIGLGEFELYYLRTKDQKEVDFWVTQDQKPWFLVEVKSSMKAALNPYLAWFQAKTGAKYAFQVTMDADFVEADFFQHSEPIKVPARTFLSKDV</sequence>
<name>A0A176RS98_9GAMM</name>